<dbReference type="PANTHER" id="PTHR36693">
    <property type="entry name" value="GH02722P"/>
    <property type="match status" value="1"/>
</dbReference>
<accession>A0A4S2LVG7</accession>
<evidence type="ECO:0000313" key="2">
    <source>
        <dbReference type="Proteomes" id="UP000308267"/>
    </source>
</evidence>
<dbReference type="InterPro" id="IPR032072">
    <property type="entry name" value="DUF4807"/>
</dbReference>
<keyword evidence="2" id="KW-1185">Reference proteome</keyword>
<dbReference type="AlphaFoldDB" id="A0A4S2LVG7"/>
<comment type="caution">
    <text evidence="1">The sequence shown here is derived from an EMBL/GenBank/DDBJ whole genome shotgun (WGS) entry which is preliminary data.</text>
</comment>
<protein>
    <submittedName>
        <fullName evidence="1">Uncharacterized protein</fullName>
    </submittedName>
</protein>
<evidence type="ECO:0000313" key="1">
    <source>
        <dbReference type="EMBL" id="TGZ67436.1"/>
    </source>
</evidence>
<name>A0A4S2LVG7_OPIFE</name>
<reference evidence="1 2" key="1">
    <citation type="journal article" date="2019" name="BMC Genomics">
        <title>New insights from Opisthorchis felineus genome: update on genomics of the epidemiologically important liver flukes.</title>
        <authorList>
            <person name="Ershov N.I."/>
            <person name="Mordvinov V.A."/>
            <person name="Prokhortchouk E.B."/>
            <person name="Pakharukova M.Y."/>
            <person name="Gunbin K.V."/>
            <person name="Ustyantsev K."/>
            <person name="Genaev M.A."/>
            <person name="Blinov A.G."/>
            <person name="Mazur A."/>
            <person name="Boulygina E."/>
            <person name="Tsygankova S."/>
            <person name="Khrameeva E."/>
            <person name="Chekanov N."/>
            <person name="Fan G."/>
            <person name="Xiao A."/>
            <person name="Zhang H."/>
            <person name="Xu X."/>
            <person name="Yang H."/>
            <person name="Solovyev V."/>
            <person name="Lee S.M."/>
            <person name="Liu X."/>
            <person name="Afonnikov D.A."/>
            <person name="Skryabin K.G."/>
        </authorList>
    </citation>
    <scope>NUCLEOTIDE SEQUENCE [LARGE SCALE GENOMIC DNA]</scope>
    <source>
        <strain evidence="1">AK-0245</strain>
        <tissue evidence="1">Whole organism</tissue>
    </source>
</reference>
<dbReference type="EMBL" id="SJOL01006416">
    <property type="protein sequence ID" value="TGZ67436.1"/>
    <property type="molecule type" value="Genomic_DNA"/>
</dbReference>
<organism evidence="1 2">
    <name type="scientific">Opisthorchis felineus</name>
    <dbReference type="NCBI Taxonomy" id="147828"/>
    <lineage>
        <taxon>Eukaryota</taxon>
        <taxon>Metazoa</taxon>
        <taxon>Spiralia</taxon>
        <taxon>Lophotrochozoa</taxon>
        <taxon>Platyhelminthes</taxon>
        <taxon>Trematoda</taxon>
        <taxon>Digenea</taxon>
        <taxon>Opisthorchiida</taxon>
        <taxon>Opisthorchiata</taxon>
        <taxon>Opisthorchiidae</taxon>
        <taxon>Opisthorchis</taxon>
    </lineage>
</organism>
<dbReference type="PANTHER" id="PTHR36693:SF1">
    <property type="entry name" value="GH02722P"/>
    <property type="match status" value="1"/>
</dbReference>
<sequence length="260" mass="30547">MLLVVWCTPTSKCRVLPIKRVGLKVERYGPNNLRTYPIVHPTLERSRFIPLSVEAFVYLSERLKVLRFRWLFRRVLLLSHQLPCIFFCSGILRHIHHELFTNIVTDRLTKHIILDEAMVWFCTLGGGFSSLGDNCTGAAEVAGKISLMQMRLALEIGSPVIQAKAKLWFAQSLLQRGFLRASARLLRLVYREWKPRMSKDTPADRRIDLMAVGLWERLRHSWRFKKRRVVVSRQKDMQYIDRRPKRRYMFPDLSALLNTL</sequence>
<dbReference type="Proteomes" id="UP000308267">
    <property type="component" value="Unassembled WGS sequence"/>
</dbReference>
<dbReference type="Pfam" id="PF16065">
    <property type="entry name" value="DUF4807"/>
    <property type="match status" value="1"/>
</dbReference>
<dbReference type="STRING" id="147828.A0A4S2LVG7"/>
<dbReference type="OrthoDB" id="121932at2759"/>
<proteinExistence type="predicted"/>
<gene>
    <name evidence="1" type="ORF">CRM22_004781</name>
</gene>